<keyword evidence="2" id="KW-0812">Transmembrane</keyword>
<evidence type="ECO:0000313" key="3">
    <source>
        <dbReference type="EMBL" id="NEW72270.1"/>
    </source>
</evidence>
<evidence type="ECO:0000313" key="4">
    <source>
        <dbReference type="Proteomes" id="UP000476310"/>
    </source>
</evidence>
<dbReference type="NCBIfam" id="NF033632">
    <property type="entry name" value="SLATT_4"/>
    <property type="match status" value="1"/>
</dbReference>
<comment type="caution">
    <text evidence="3">The sequence shown here is derived from an EMBL/GenBank/DDBJ whole genome shotgun (WGS) entry which is preliminary data.</text>
</comment>
<name>A0A6G4AGA5_9ACTN</name>
<protein>
    <submittedName>
        <fullName evidence="3">SLATT domain-containing protein</fullName>
    </submittedName>
</protein>
<feature type="transmembrane region" description="Helical" evidence="2">
    <location>
        <begin position="39"/>
        <end position="58"/>
    </location>
</feature>
<keyword evidence="2" id="KW-1133">Transmembrane helix</keyword>
<organism evidence="3 4">
    <name type="scientific">Streptomyces rhizosphaericus</name>
    <dbReference type="NCBI Taxonomy" id="114699"/>
    <lineage>
        <taxon>Bacteria</taxon>
        <taxon>Bacillati</taxon>
        <taxon>Actinomycetota</taxon>
        <taxon>Actinomycetes</taxon>
        <taxon>Kitasatosporales</taxon>
        <taxon>Streptomycetaceae</taxon>
        <taxon>Streptomyces</taxon>
        <taxon>Streptomyces violaceusniger group</taxon>
    </lineage>
</organism>
<sequence length="170" mass="18418">MGSSQREELTKEAKRIEESAMWSGQSQFEQSKIWRGTNLWLGTPATALAAIAGAASLVSTAGRYWAAIAALLSAALSAIMTSLGLARRIEEAQVAANAYLALQQDARLFYKVDLQVHEYDEARAALGELVARQQEVNRSAPIPTKRAYRRAGKNIEGGGQTYNVDEASSD</sequence>
<dbReference type="AlphaFoldDB" id="A0A6G4AGA5"/>
<evidence type="ECO:0000256" key="1">
    <source>
        <dbReference type="SAM" id="MobiDB-lite"/>
    </source>
</evidence>
<dbReference type="EMBL" id="JAAIKT010000020">
    <property type="protein sequence ID" value="NEW72270.1"/>
    <property type="molecule type" value="Genomic_DNA"/>
</dbReference>
<dbReference type="Proteomes" id="UP000476310">
    <property type="component" value="Unassembled WGS sequence"/>
</dbReference>
<proteinExistence type="predicted"/>
<keyword evidence="2" id="KW-0472">Membrane</keyword>
<feature type="region of interest" description="Disordered" evidence="1">
    <location>
        <begin position="147"/>
        <end position="170"/>
    </location>
</feature>
<accession>A0A6G4AGA5</accession>
<keyword evidence="4" id="KW-1185">Reference proteome</keyword>
<feature type="transmembrane region" description="Helical" evidence="2">
    <location>
        <begin position="64"/>
        <end position="86"/>
    </location>
</feature>
<evidence type="ECO:0000256" key="2">
    <source>
        <dbReference type="SAM" id="Phobius"/>
    </source>
</evidence>
<reference evidence="3" key="1">
    <citation type="submission" date="2020-02" db="EMBL/GenBank/DDBJ databases">
        <title>A new Streptomyces sp. for controlling soil-borne diseases.</title>
        <authorList>
            <person name="Li X."/>
            <person name="Tian Y."/>
            <person name="Gao K."/>
        </authorList>
    </citation>
    <scope>NUCLEOTIDE SEQUENCE [LARGE SCALE GENOMIC DNA]</scope>
    <source>
        <strain evidence="3">0250</strain>
    </source>
</reference>
<dbReference type="RefSeq" id="WP_164428585.1">
    <property type="nucleotide sequence ID" value="NZ_JAAIKT010000020.1"/>
</dbReference>
<gene>
    <name evidence="3" type="ORF">G4H13_18130</name>
</gene>